<evidence type="ECO:0000313" key="5">
    <source>
        <dbReference type="Proteomes" id="UP000244005"/>
    </source>
</evidence>
<dbReference type="InterPro" id="IPR012677">
    <property type="entry name" value="Nucleotide-bd_a/b_plait_sf"/>
</dbReference>
<evidence type="ECO:0000256" key="1">
    <source>
        <dbReference type="PROSITE-ProRule" id="PRU00176"/>
    </source>
</evidence>
<dbReference type="GO" id="GO:0003723">
    <property type="term" value="F:RNA binding"/>
    <property type="evidence" value="ECO:0007669"/>
    <property type="project" value="UniProtKB-UniRule"/>
</dbReference>
<feature type="domain" description="RRM" evidence="3">
    <location>
        <begin position="26"/>
        <end position="109"/>
    </location>
</feature>
<organism evidence="4 5">
    <name type="scientific">Marchantia polymorpha</name>
    <name type="common">Common liverwort</name>
    <name type="synonym">Marchantia aquatica</name>
    <dbReference type="NCBI Taxonomy" id="3197"/>
    <lineage>
        <taxon>Eukaryota</taxon>
        <taxon>Viridiplantae</taxon>
        <taxon>Streptophyta</taxon>
        <taxon>Embryophyta</taxon>
        <taxon>Marchantiophyta</taxon>
        <taxon>Marchantiopsida</taxon>
        <taxon>Marchantiidae</taxon>
        <taxon>Marchantiales</taxon>
        <taxon>Marchantiaceae</taxon>
        <taxon>Marchantia</taxon>
    </lineage>
</organism>
<dbReference type="SUPFAM" id="SSF54928">
    <property type="entry name" value="RNA-binding domain, RBD"/>
    <property type="match status" value="1"/>
</dbReference>
<sequence>MFVSAGRKPSAMDPELPADAKESTSIRVEVRNIPNALVEEDLMLYFESKFEANCITVCRLYRKPGLEFSRGVGNVIFKDIHVAREAVRLSEAGLLELYGRKLDLKFLAERNRTTLKADSRVILQDCVVHIGSMKAHEIMLSYAQYRSPSALEVDKERQTVSLYFSSQNKQNQFKLEFRAHDNFRLRVLHHDRSRTKELKGFLIQEKVRC</sequence>
<dbReference type="PROSITE" id="PS50102">
    <property type="entry name" value="RRM"/>
    <property type="match status" value="1"/>
</dbReference>
<dbReference type="CDD" id="cd00590">
    <property type="entry name" value="RRM_SF"/>
    <property type="match status" value="1"/>
</dbReference>
<dbReference type="InterPro" id="IPR035979">
    <property type="entry name" value="RBD_domain_sf"/>
</dbReference>
<gene>
    <name evidence="4" type="ORF">MARPO_0189s0014</name>
</gene>
<dbReference type="Gene3D" id="3.30.70.330">
    <property type="match status" value="1"/>
</dbReference>
<feature type="region of interest" description="Disordered" evidence="2">
    <location>
        <begin position="1"/>
        <end position="20"/>
    </location>
</feature>
<dbReference type="EMBL" id="KZ772857">
    <property type="protein sequence ID" value="PTQ27641.1"/>
    <property type="molecule type" value="Genomic_DNA"/>
</dbReference>
<dbReference type="InterPro" id="IPR000504">
    <property type="entry name" value="RRM_dom"/>
</dbReference>
<evidence type="ECO:0000259" key="3">
    <source>
        <dbReference type="PROSITE" id="PS50102"/>
    </source>
</evidence>
<dbReference type="Proteomes" id="UP000244005">
    <property type="component" value="Unassembled WGS sequence"/>
</dbReference>
<reference evidence="5" key="1">
    <citation type="journal article" date="2017" name="Cell">
        <title>Insights into land plant evolution garnered from the Marchantia polymorpha genome.</title>
        <authorList>
            <person name="Bowman J.L."/>
            <person name="Kohchi T."/>
            <person name="Yamato K.T."/>
            <person name="Jenkins J."/>
            <person name="Shu S."/>
            <person name="Ishizaki K."/>
            <person name="Yamaoka S."/>
            <person name="Nishihama R."/>
            <person name="Nakamura Y."/>
            <person name="Berger F."/>
            <person name="Adam C."/>
            <person name="Aki S.S."/>
            <person name="Althoff F."/>
            <person name="Araki T."/>
            <person name="Arteaga-Vazquez M.A."/>
            <person name="Balasubrmanian S."/>
            <person name="Barry K."/>
            <person name="Bauer D."/>
            <person name="Boehm C.R."/>
            <person name="Briginshaw L."/>
            <person name="Caballero-Perez J."/>
            <person name="Catarino B."/>
            <person name="Chen F."/>
            <person name="Chiyoda S."/>
            <person name="Chovatia M."/>
            <person name="Davies K.M."/>
            <person name="Delmans M."/>
            <person name="Demura T."/>
            <person name="Dierschke T."/>
            <person name="Dolan L."/>
            <person name="Dorantes-Acosta A.E."/>
            <person name="Eklund D.M."/>
            <person name="Florent S.N."/>
            <person name="Flores-Sandoval E."/>
            <person name="Fujiyama A."/>
            <person name="Fukuzawa H."/>
            <person name="Galik B."/>
            <person name="Grimanelli D."/>
            <person name="Grimwood J."/>
            <person name="Grossniklaus U."/>
            <person name="Hamada T."/>
            <person name="Haseloff J."/>
            <person name="Hetherington A.J."/>
            <person name="Higo A."/>
            <person name="Hirakawa Y."/>
            <person name="Hundley H.N."/>
            <person name="Ikeda Y."/>
            <person name="Inoue K."/>
            <person name="Inoue S.I."/>
            <person name="Ishida S."/>
            <person name="Jia Q."/>
            <person name="Kakita M."/>
            <person name="Kanazawa T."/>
            <person name="Kawai Y."/>
            <person name="Kawashima T."/>
            <person name="Kennedy M."/>
            <person name="Kinose K."/>
            <person name="Kinoshita T."/>
            <person name="Kohara Y."/>
            <person name="Koide E."/>
            <person name="Komatsu K."/>
            <person name="Kopischke S."/>
            <person name="Kubo M."/>
            <person name="Kyozuka J."/>
            <person name="Lagercrantz U."/>
            <person name="Lin S.S."/>
            <person name="Lindquist E."/>
            <person name="Lipzen A.M."/>
            <person name="Lu C.W."/>
            <person name="De Luna E."/>
            <person name="Martienssen R.A."/>
            <person name="Minamino N."/>
            <person name="Mizutani M."/>
            <person name="Mizutani M."/>
            <person name="Mochizuki N."/>
            <person name="Monte I."/>
            <person name="Mosher R."/>
            <person name="Nagasaki H."/>
            <person name="Nakagami H."/>
            <person name="Naramoto S."/>
            <person name="Nishitani K."/>
            <person name="Ohtani M."/>
            <person name="Okamoto T."/>
            <person name="Okumura M."/>
            <person name="Phillips J."/>
            <person name="Pollak B."/>
            <person name="Reinders A."/>
            <person name="Rovekamp M."/>
            <person name="Sano R."/>
            <person name="Sawa S."/>
            <person name="Schmid M.W."/>
            <person name="Shirakawa M."/>
            <person name="Solano R."/>
            <person name="Spunde A."/>
            <person name="Suetsugu N."/>
            <person name="Sugano S."/>
            <person name="Sugiyama A."/>
            <person name="Sun R."/>
            <person name="Suzuki Y."/>
            <person name="Takenaka M."/>
            <person name="Takezawa D."/>
            <person name="Tomogane H."/>
            <person name="Tsuzuki M."/>
            <person name="Ueda T."/>
            <person name="Umeda M."/>
            <person name="Ward J.M."/>
            <person name="Watanabe Y."/>
            <person name="Yazaki K."/>
            <person name="Yokoyama R."/>
            <person name="Yoshitake Y."/>
            <person name="Yotsui I."/>
            <person name="Zachgo S."/>
            <person name="Schmutz J."/>
        </authorList>
    </citation>
    <scope>NUCLEOTIDE SEQUENCE [LARGE SCALE GENOMIC DNA]</scope>
    <source>
        <strain evidence="5">Tak-1</strain>
    </source>
</reference>
<keyword evidence="5" id="KW-1185">Reference proteome</keyword>
<name>A0A2R6W1C7_MARPO</name>
<dbReference type="Gramene" id="Mp5g06400.1">
    <property type="protein sequence ID" value="Mp5g06400.1.cds"/>
    <property type="gene ID" value="Mp5g06400"/>
</dbReference>
<protein>
    <recommendedName>
        <fullName evidence="3">RRM domain-containing protein</fullName>
    </recommendedName>
</protein>
<proteinExistence type="predicted"/>
<dbReference type="AlphaFoldDB" id="A0A2R6W1C7"/>
<accession>A0A2R6W1C7</accession>
<evidence type="ECO:0000256" key="2">
    <source>
        <dbReference type="SAM" id="MobiDB-lite"/>
    </source>
</evidence>
<keyword evidence="1" id="KW-0694">RNA-binding</keyword>
<evidence type="ECO:0000313" key="4">
    <source>
        <dbReference type="EMBL" id="PTQ27641.1"/>
    </source>
</evidence>